<feature type="transmembrane region" description="Helical" evidence="1">
    <location>
        <begin position="21"/>
        <end position="41"/>
    </location>
</feature>
<evidence type="ECO:0000313" key="4">
    <source>
        <dbReference type="Proteomes" id="UP000663891"/>
    </source>
</evidence>
<dbReference type="AlphaFoldDB" id="A0A815DBM9"/>
<dbReference type="InterPro" id="IPR035897">
    <property type="entry name" value="Toll_tir_struct_dom_sf"/>
</dbReference>
<dbReference type="SUPFAM" id="SSF52200">
    <property type="entry name" value="Toll/Interleukin receptor TIR domain"/>
    <property type="match status" value="1"/>
</dbReference>
<dbReference type="Proteomes" id="UP000663891">
    <property type="component" value="Unassembled WGS sequence"/>
</dbReference>
<name>A0A815DBM9_9BILA</name>
<evidence type="ECO:0000259" key="2">
    <source>
        <dbReference type="PROSITE" id="PS50104"/>
    </source>
</evidence>
<dbReference type="PROSITE" id="PS50104">
    <property type="entry name" value="TIR"/>
    <property type="match status" value="1"/>
</dbReference>
<dbReference type="SUPFAM" id="SSF47769">
    <property type="entry name" value="SAM/Pointed domain"/>
    <property type="match status" value="1"/>
</dbReference>
<dbReference type="InterPro" id="IPR016024">
    <property type="entry name" value="ARM-type_fold"/>
</dbReference>
<dbReference type="Gene3D" id="3.40.50.10140">
    <property type="entry name" value="Toll/interleukin-1 receptor homology (TIR) domain"/>
    <property type="match status" value="1"/>
</dbReference>
<dbReference type="PANTHER" id="PTHR46270:SF2">
    <property type="entry name" value="TIR DOMAIN-CONTAINING PROTEIN"/>
    <property type="match status" value="1"/>
</dbReference>
<accession>A0A815DBM9</accession>
<reference evidence="3" key="1">
    <citation type="submission" date="2021-02" db="EMBL/GenBank/DDBJ databases">
        <authorList>
            <person name="Nowell W R."/>
        </authorList>
    </citation>
    <scope>NUCLEOTIDE SEQUENCE</scope>
</reference>
<proteinExistence type="predicted"/>
<organism evidence="3 4">
    <name type="scientific">Adineta steineri</name>
    <dbReference type="NCBI Taxonomy" id="433720"/>
    <lineage>
        <taxon>Eukaryota</taxon>
        <taxon>Metazoa</taxon>
        <taxon>Spiralia</taxon>
        <taxon>Gnathifera</taxon>
        <taxon>Rotifera</taxon>
        <taxon>Eurotatoria</taxon>
        <taxon>Bdelloidea</taxon>
        <taxon>Adinetida</taxon>
        <taxon>Adinetidae</taxon>
        <taxon>Adineta</taxon>
    </lineage>
</organism>
<dbReference type="PANTHER" id="PTHR46270">
    <property type="entry name" value="ARMADILLO-TYPE FOLD-RELATED"/>
    <property type="match status" value="1"/>
</dbReference>
<dbReference type="Pfam" id="PF13676">
    <property type="entry name" value="TIR_2"/>
    <property type="match status" value="1"/>
</dbReference>
<gene>
    <name evidence="3" type="ORF">VCS650_LOCUS30712</name>
</gene>
<protein>
    <recommendedName>
        <fullName evidence="2">TIR domain-containing protein</fullName>
    </recommendedName>
</protein>
<dbReference type="OrthoDB" id="2148946at2759"/>
<dbReference type="SUPFAM" id="SSF48371">
    <property type="entry name" value="ARM repeat"/>
    <property type="match status" value="1"/>
</dbReference>
<dbReference type="InterPro" id="IPR013761">
    <property type="entry name" value="SAM/pointed_sf"/>
</dbReference>
<feature type="domain" description="TIR" evidence="2">
    <location>
        <begin position="345"/>
        <end position="468"/>
    </location>
</feature>
<dbReference type="EMBL" id="CAJNON010000506">
    <property type="protein sequence ID" value="CAF1294844.1"/>
    <property type="molecule type" value="Genomic_DNA"/>
</dbReference>
<dbReference type="GO" id="GO:0007165">
    <property type="term" value="P:signal transduction"/>
    <property type="evidence" value="ECO:0007669"/>
    <property type="project" value="InterPro"/>
</dbReference>
<keyword evidence="1" id="KW-0472">Membrane</keyword>
<sequence>MNEQFKMYISQLRHSHIPESIFSVKMLFYIKTSLFSLFSYLGAKDHRCFYTTDEILRYLYEDYLQIIHIHSSLVATWNKDLVPCIGHLTGVIAKCYWSGEKNRTQMKILFSTEQLTCDHVRELIYIIGYEQFHKEIKSVRSNDETVLIDSILMVLLNIVRTQNINWFFRSNIIIRETLLTVAEKSLYDEICLRAYVVIGEVLSDEQLKELKITDSMVNFHFNMLEEAWHHTSKQYKQIPIEYLLRDLRTLSKNDSIQQRIADQNKIPLLIEVSNKYQTVYHILWALSFNHDIQQQLRSNPSFIHNLSQLAKESDDDLMREITHGILWNLEINHQHRPISQNINQNTFDIMISYSHKEKVLCKQLYDELTKSGYRVWIDFDQMHGNVMDAMAQAIDRSEIIIICMSEQYRQSNFCRAEAHYAFQRQRRIVPVLMQKHYKPDGWLLFLIGQLLYVDFTKYEFVRAMDMLSKELKVIHISDMKITPVEREIDIDIIPPNLSVSSPEKFSDNILQWSQSQVHQWLLQHKLVQLSQLLIDCNGRSLIHLYKFMKQSQSSKILSLLQEDSLRRINQSISLIELSCFHSIMHEQQRQQRQQIKKSIKSTEISRNIEEVDF</sequence>
<comment type="caution">
    <text evidence="3">The sequence shown here is derived from an EMBL/GenBank/DDBJ whole genome shotgun (WGS) entry which is preliminary data.</text>
</comment>
<dbReference type="InterPro" id="IPR000157">
    <property type="entry name" value="TIR_dom"/>
</dbReference>
<evidence type="ECO:0000313" key="3">
    <source>
        <dbReference type="EMBL" id="CAF1294844.1"/>
    </source>
</evidence>
<evidence type="ECO:0000256" key="1">
    <source>
        <dbReference type="SAM" id="Phobius"/>
    </source>
</evidence>
<keyword evidence="1" id="KW-0812">Transmembrane</keyword>
<keyword evidence="1" id="KW-1133">Transmembrane helix</keyword>